<dbReference type="Gene3D" id="3.40.190.10">
    <property type="entry name" value="Periplasmic binding protein-like II"/>
    <property type="match status" value="1"/>
</dbReference>
<evidence type="ECO:0000256" key="3">
    <source>
        <dbReference type="ARBA" id="ARBA00022729"/>
    </source>
</evidence>
<feature type="domain" description="Solute-binding protein family 5" evidence="5">
    <location>
        <begin position="83"/>
        <end position="433"/>
    </location>
</feature>
<sequence>MTKRLLAPIAIAAGVTLAITGCSAGTGANTSGPQAPVVDGTFAWSLNADPGSLNPLMTAGSPTHQLAMLSYDFLVNVDDKTSEIGPWLAESWEETTTSASFTLRDGVTCSDGSALTAQTVADNISFVTDEANGSALRGVYVPVDASAAVDGNTVTVSTPAASPFLLLNLARLPILCDAALADPKSIDASSAGSGMFTVTEAVANDHYTFERRDGYSWGPDDTTSETPGVPATVVVSIVTNESTEANQLLSGELNAALVTGADQDRLDAAGLNAAERGAIAGQMFFNHNPANPTSDPAVRAALVQGLNLDDLTSVITGGRGHRSTSLVSTNPRACVDDTVTGNLPDFDVEAAATALDAAGWKLGADGIRAKNGTPLALNFFYDSMGDTYDAAADLTQQAWTALGIDVTLTSGDSNKTVEVLLSGTDNTGWDVAWEPVYVNLPSMVVPFFSGPVPADGLNFSGIENAEYDAAVATASGLVGAEACSAWADAEKALFAETSVVPFADTVKKTYLQNAELAFGSQIVGSALRLLK</sequence>
<feature type="chain" id="PRO_5007065659" evidence="4">
    <location>
        <begin position="25"/>
        <end position="531"/>
    </location>
</feature>
<reference evidence="7" key="2">
    <citation type="submission" date="2016-01" db="EMBL/GenBank/DDBJ databases">
        <title>First complete genome sequence of a species in the genus Microterricola, an extremophilic cold active enzyme producing strain ERGS5:02 isolated from Sikkim Himalaya.</title>
        <authorList>
            <person name="Kumar R."/>
            <person name="Singh D."/>
            <person name="Swarnkar M.K."/>
        </authorList>
    </citation>
    <scope>NUCLEOTIDE SEQUENCE [LARGE SCALE GENOMIC DNA]</scope>
    <source>
        <strain evidence="7">ERGS5:02</strain>
    </source>
</reference>
<proteinExistence type="inferred from homology"/>
<evidence type="ECO:0000313" key="7">
    <source>
        <dbReference type="Proteomes" id="UP000058305"/>
    </source>
</evidence>
<dbReference type="RefSeq" id="WP_067228756.1">
    <property type="nucleotide sequence ID" value="NZ_CP014145.1"/>
</dbReference>
<name>A0A0X8E4J2_9MICO</name>
<dbReference type="KEGG" id="mvd:AWU67_10760"/>
<evidence type="ECO:0000313" key="6">
    <source>
        <dbReference type="EMBL" id="AMB59263.1"/>
    </source>
</evidence>
<dbReference type="Gene3D" id="3.10.105.10">
    <property type="entry name" value="Dipeptide-binding Protein, Domain 3"/>
    <property type="match status" value="1"/>
</dbReference>
<feature type="signal peptide" evidence="4">
    <location>
        <begin position="1"/>
        <end position="24"/>
    </location>
</feature>
<dbReference type="GO" id="GO:0042597">
    <property type="term" value="C:periplasmic space"/>
    <property type="evidence" value="ECO:0007669"/>
    <property type="project" value="UniProtKB-ARBA"/>
</dbReference>
<dbReference type="InterPro" id="IPR000914">
    <property type="entry name" value="SBP_5_dom"/>
</dbReference>
<dbReference type="GO" id="GO:0015833">
    <property type="term" value="P:peptide transport"/>
    <property type="evidence" value="ECO:0007669"/>
    <property type="project" value="TreeGrafter"/>
</dbReference>
<dbReference type="CDD" id="cd00995">
    <property type="entry name" value="PBP2_NikA_DppA_OppA_like"/>
    <property type="match status" value="1"/>
</dbReference>
<dbReference type="Pfam" id="PF00496">
    <property type="entry name" value="SBP_bac_5"/>
    <property type="match status" value="1"/>
</dbReference>
<evidence type="ECO:0000259" key="5">
    <source>
        <dbReference type="Pfam" id="PF00496"/>
    </source>
</evidence>
<dbReference type="PROSITE" id="PS51257">
    <property type="entry name" value="PROKAR_LIPOPROTEIN"/>
    <property type="match status" value="1"/>
</dbReference>
<dbReference type="PANTHER" id="PTHR30290">
    <property type="entry name" value="PERIPLASMIC BINDING COMPONENT OF ABC TRANSPORTER"/>
    <property type="match status" value="1"/>
</dbReference>
<accession>A0A0X8E4J2</accession>
<dbReference type="InterPro" id="IPR030678">
    <property type="entry name" value="Peptide/Ni-bd"/>
</dbReference>
<dbReference type="PANTHER" id="PTHR30290:SF9">
    <property type="entry name" value="OLIGOPEPTIDE-BINDING PROTEIN APPA"/>
    <property type="match status" value="1"/>
</dbReference>
<keyword evidence="3 4" id="KW-0732">Signal</keyword>
<dbReference type="PIRSF" id="PIRSF002741">
    <property type="entry name" value="MppA"/>
    <property type="match status" value="1"/>
</dbReference>
<dbReference type="AlphaFoldDB" id="A0A0X8E4J2"/>
<dbReference type="OrthoDB" id="9046151at2"/>
<reference evidence="6 7" key="1">
    <citation type="journal article" date="2016" name="J. Biotechnol.">
        <title>First complete genome sequence of a species in the genus Microterricola, an extremophilic cold active enzyme producing bacterial strain ERGS5:02 isolated from Sikkim Himalaya.</title>
        <authorList>
            <person name="Himanshu"/>
            <person name="Swarnkar M.K."/>
            <person name="Singh D."/>
            <person name="Kumar R."/>
        </authorList>
    </citation>
    <scope>NUCLEOTIDE SEQUENCE [LARGE SCALE GENOMIC DNA]</scope>
    <source>
        <strain evidence="6 7">ERGS5:02</strain>
    </source>
</reference>
<dbReference type="EMBL" id="CP014145">
    <property type="protein sequence ID" value="AMB59263.1"/>
    <property type="molecule type" value="Genomic_DNA"/>
</dbReference>
<protein>
    <submittedName>
        <fullName evidence="6">ABC transporter substrate-binding protein</fullName>
    </submittedName>
</protein>
<dbReference type="SUPFAM" id="SSF53850">
    <property type="entry name" value="Periplasmic binding protein-like II"/>
    <property type="match status" value="1"/>
</dbReference>
<dbReference type="GO" id="GO:0043190">
    <property type="term" value="C:ATP-binding cassette (ABC) transporter complex"/>
    <property type="evidence" value="ECO:0007669"/>
    <property type="project" value="InterPro"/>
</dbReference>
<organism evidence="6 7">
    <name type="scientific">Microterricola viridarii</name>
    <dbReference type="NCBI Taxonomy" id="412690"/>
    <lineage>
        <taxon>Bacteria</taxon>
        <taxon>Bacillati</taxon>
        <taxon>Actinomycetota</taxon>
        <taxon>Actinomycetes</taxon>
        <taxon>Micrococcales</taxon>
        <taxon>Microbacteriaceae</taxon>
        <taxon>Microterricola</taxon>
    </lineage>
</organism>
<keyword evidence="7" id="KW-1185">Reference proteome</keyword>
<dbReference type="InterPro" id="IPR039424">
    <property type="entry name" value="SBP_5"/>
</dbReference>
<dbReference type="GO" id="GO:1904680">
    <property type="term" value="F:peptide transmembrane transporter activity"/>
    <property type="evidence" value="ECO:0007669"/>
    <property type="project" value="TreeGrafter"/>
</dbReference>
<gene>
    <name evidence="6" type="ORF">AWU67_10760</name>
</gene>
<evidence type="ECO:0000256" key="2">
    <source>
        <dbReference type="ARBA" id="ARBA00022448"/>
    </source>
</evidence>
<evidence type="ECO:0000256" key="1">
    <source>
        <dbReference type="ARBA" id="ARBA00005695"/>
    </source>
</evidence>
<comment type="similarity">
    <text evidence="1">Belongs to the bacterial solute-binding protein 5 family.</text>
</comment>
<keyword evidence="2" id="KW-0813">Transport</keyword>
<dbReference type="Proteomes" id="UP000058305">
    <property type="component" value="Chromosome"/>
</dbReference>
<evidence type="ECO:0000256" key="4">
    <source>
        <dbReference type="SAM" id="SignalP"/>
    </source>
</evidence>